<keyword evidence="2" id="KW-1185">Reference proteome</keyword>
<accession>A0ABY4EA27</accession>
<reference evidence="1" key="1">
    <citation type="submission" date="2021-12" db="EMBL/GenBank/DDBJ databases">
        <authorList>
            <person name="Veyrier F.J."/>
        </authorList>
    </citation>
    <scope>NUCLEOTIDE SEQUENCE</scope>
    <source>
        <strain evidence="1">SAG 1488-6</strain>
    </source>
</reference>
<name>A0ABY4EA27_VITST</name>
<sequence>MIQTQALQLHDYNDWLTLWQQYLQTHQANLSHDTTLNTWKYILSANETNLIGLGVYANNKLQGFAHLVFHHNTWDARDCCYVEDLHVHAASDSDALPLEKALITATRLLAQERNCCLVYWHASSKHRPANLDLYNELAQQTDCVKFTIHL</sequence>
<evidence type="ECO:0000313" key="2">
    <source>
        <dbReference type="Proteomes" id="UP000832034"/>
    </source>
</evidence>
<organism evidence="1 2">
    <name type="scientific">Vitreoscilla stercoraria</name>
    <dbReference type="NCBI Taxonomy" id="61"/>
    <lineage>
        <taxon>Bacteria</taxon>
        <taxon>Pseudomonadati</taxon>
        <taxon>Pseudomonadota</taxon>
        <taxon>Betaproteobacteria</taxon>
        <taxon>Neisseriales</taxon>
        <taxon>Neisseriaceae</taxon>
        <taxon>Vitreoscilla</taxon>
    </lineage>
</organism>
<protein>
    <recommendedName>
        <fullName evidence="3">N-acetyltransferase domain-containing protein</fullName>
    </recommendedName>
</protein>
<evidence type="ECO:0000313" key="1">
    <source>
        <dbReference type="EMBL" id="UOO92618.1"/>
    </source>
</evidence>
<dbReference type="Proteomes" id="UP000832034">
    <property type="component" value="Chromosome"/>
</dbReference>
<evidence type="ECO:0008006" key="3">
    <source>
        <dbReference type="Google" id="ProtNLM"/>
    </source>
</evidence>
<proteinExistence type="predicted"/>
<dbReference type="EMBL" id="CP091512">
    <property type="protein sequence ID" value="UOO92618.1"/>
    <property type="molecule type" value="Genomic_DNA"/>
</dbReference>
<dbReference type="InterPro" id="IPR016181">
    <property type="entry name" value="Acyl_CoA_acyltransferase"/>
</dbReference>
<dbReference type="Gene3D" id="3.40.630.30">
    <property type="match status" value="1"/>
</dbReference>
<dbReference type="RefSeq" id="WP_019957965.1">
    <property type="nucleotide sequence ID" value="NZ_CP091512.1"/>
</dbReference>
<reference evidence="1" key="2">
    <citation type="journal article" date="2022" name="Res Sq">
        <title>Evolution of multicellular longitudinally dividing oral cavity symbionts (Neisseriaceae).</title>
        <authorList>
            <person name="Nyongesa S."/>
            <person name="Weber P."/>
            <person name="Bernet E."/>
            <person name="Pullido F."/>
            <person name="Nieckarz M."/>
            <person name="Delaby M."/>
            <person name="Nieves C."/>
            <person name="Viehboeck T."/>
            <person name="Krause N."/>
            <person name="Rivera-Millot A."/>
            <person name="Nakamura A."/>
            <person name="Vischer N."/>
            <person name="VanNieuwenhze M."/>
            <person name="Brun Y."/>
            <person name="Cava F."/>
            <person name="Bulgheresi S."/>
            <person name="Veyrier F."/>
        </authorList>
    </citation>
    <scope>NUCLEOTIDE SEQUENCE</scope>
    <source>
        <strain evidence="1">SAG 1488-6</strain>
    </source>
</reference>
<dbReference type="SUPFAM" id="SSF55729">
    <property type="entry name" value="Acyl-CoA N-acyltransferases (Nat)"/>
    <property type="match status" value="1"/>
</dbReference>
<gene>
    <name evidence="1" type="ORF">LVJ81_00790</name>
</gene>